<protein>
    <submittedName>
        <fullName evidence="2">Uncharacterized protein</fullName>
    </submittedName>
</protein>
<feature type="compositionally biased region" description="Basic and acidic residues" evidence="1">
    <location>
        <begin position="89"/>
        <end position="110"/>
    </location>
</feature>
<comment type="caution">
    <text evidence="2">The sequence shown here is derived from an EMBL/GenBank/DDBJ whole genome shotgun (WGS) entry which is preliminary data.</text>
</comment>
<sequence length="129" mass="14825">MDGSKDLKDIHLRRRKRISNAVEAEYILYFQDRPRLEKMKEEWRKEHLQDLREGHWVVPDDEEVGGPGQGDTLTAGQALRQQGLLHELEERKAVKDQRLQEKRELQDEIRGSGLPPGEGGCGGNRSQAE</sequence>
<gene>
    <name evidence="2" type="ORF">IFM46972_11261</name>
</gene>
<reference evidence="2 3" key="1">
    <citation type="submission" date="2020-01" db="EMBL/GenBank/DDBJ databases">
        <title>Draft genome sequence of Aspergillus udagawae IFM 46972.</title>
        <authorList>
            <person name="Takahashi H."/>
            <person name="Yaguchi T."/>
        </authorList>
    </citation>
    <scope>NUCLEOTIDE SEQUENCE [LARGE SCALE GENOMIC DNA]</scope>
    <source>
        <strain evidence="2 3">IFM 46972</strain>
    </source>
</reference>
<evidence type="ECO:0000313" key="3">
    <source>
        <dbReference type="Proteomes" id="UP000465221"/>
    </source>
</evidence>
<evidence type="ECO:0000256" key="1">
    <source>
        <dbReference type="SAM" id="MobiDB-lite"/>
    </source>
</evidence>
<proteinExistence type="predicted"/>
<evidence type="ECO:0000313" key="2">
    <source>
        <dbReference type="EMBL" id="GFF58989.1"/>
    </source>
</evidence>
<dbReference type="AlphaFoldDB" id="A0A8H3XRD3"/>
<feature type="region of interest" description="Disordered" evidence="1">
    <location>
        <begin position="89"/>
        <end position="129"/>
    </location>
</feature>
<accession>A0A8H3XRD3</accession>
<organism evidence="2 3">
    <name type="scientific">Aspergillus udagawae</name>
    <dbReference type="NCBI Taxonomy" id="91492"/>
    <lineage>
        <taxon>Eukaryota</taxon>
        <taxon>Fungi</taxon>
        <taxon>Dikarya</taxon>
        <taxon>Ascomycota</taxon>
        <taxon>Pezizomycotina</taxon>
        <taxon>Eurotiomycetes</taxon>
        <taxon>Eurotiomycetidae</taxon>
        <taxon>Eurotiales</taxon>
        <taxon>Aspergillaceae</taxon>
        <taxon>Aspergillus</taxon>
        <taxon>Aspergillus subgen. Fumigati</taxon>
    </lineage>
</organism>
<dbReference type="Proteomes" id="UP000465221">
    <property type="component" value="Unassembled WGS sequence"/>
</dbReference>
<feature type="compositionally biased region" description="Gly residues" evidence="1">
    <location>
        <begin position="114"/>
        <end position="123"/>
    </location>
</feature>
<dbReference type="EMBL" id="BLKC01000196">
    <property type="protein sequence ID" value="GFF58989.1"/>
    <property type="molecule type" value="Genomic_DNA"/>
</dbReference>
<name>A0A8H3XRD3_9EURO</name>